<evidence type="ECO:0000313" key="2">
    <source>
        <dbReference type="Proteomes" id="UP000697710"/>
    </source>
</evidence>
<organism evidence="1 2">
    <name type="scientific">Eiseniibacteriota bacterium</name>
    <dbReference type="NCBI Taxonomy" id="2212470"/>
    <lineage>
        <taxon>Bacteria</taxon>
        <taxon>Candidatus Eiseniibacteriota</taxon>
    </lineage>
</organism>
<reference evidence="1" key="2">
    <citation type="journal article" date="2021" name="Microbiome">
        <title>Successional dynamics and alternative stable states in a saline activated sludge microbial community over 9 years.</title>
        <authorList>
            <person name="Wang Y."/>
            <person name="Ye J."/>
            <person name="Ju F."/>
            <person name="Liu L."/>
            <person name="Boyd J.A."/>
            <person name="Deng Y."/>
            <person name="Parks D.H."/>
            <person name="Jiang X."/>
            <person name="Yin X."/>
            <person name="Woodcroft B.J."/>
            <person name="Tyson G.W."/>
            <person name="Hugenholtz P."/>
            <person name="Polz M.F."/>
            <person name="Zhang T."/>
        </authorList>
    </citation>
    <scope>NUCLEOTIDE SEQUENCE</scope>
    <source>
        <strain evidence="1">HKST-UBA01</strain>
    </source>
</reference>
<gene>
    <name evidence="1" type="ORF">KC729_20490</name>
</gene>
<comment type="caution">
    <text evidence="1">The sequence shown here is derived from an EMBL/GenBank/DDBJ whole genome shotgun (WGS) entry which is preliminary data.</text>
</comment>
<proteinExistence type="predicted"/>
<evidence type="ECO:0000313" key="1">
    <source>
        <dbReference type="EMBL" id="MCA9730074.1"/>
    </source>
</evidence>
<dbReference type="EMBL" id="JAGQHR010000976">
    <property type="protein sequence ID" value="MCA9730074.1"/>
    <property type="molecule type" value="Genomic_DNA"/>
</dbReference>
<accession>A0A956M2W5</accession>
<dbReference type="Pfam" id="PF09932">
    <property type="entry name" value="DUF2164"/>
    <property type="match status" value="1"/>
</dbReference>
<dbReference type="AlphaFoldDB" id="A0A956M2W5"/>
<reference evidence="1" key="1">
    <citation type="submission" date="2020-04" db="EMBL/GenBank/DDBJ databases">
        <authorList>
            <person name="Zhang T."/>
        </authorList>
    </citation>
    <scope>NUCLEOTIDE SEQUENCE</scope>
    <source>
        <strain evidence="1">HKST-UBA01</strain>
    </source>
</reference>
<dbReference type="Proteomes" id="UP000697710">
    <property type="component" value="Unassembled WGS sequence"/>
</dbReference>
<dbReference type="InterPro" id="IPR018680">
    <property type="entry name" value="DUF2164"/>
</dbReference>
<name>A0A956M2W5_UNCEI</name>
<sequence>MPIELPKEARERLQGSLKKYFQENMEEEIGDLKAMLMVDFFLREIGPSVYNQAISDAQSYLNDRVADLDGVLHQPEFGYWKK</sequence>
<protein>
    <submittedName>
        <fullName evidence="1">DUF2164 domain-containing protein</fullName>
    </submittedName>
</protein>